<sequence length="201" mass="21466">MPKALILIADGSEEIEFVTPYDVLTRAGFEVKSAGVKLENENWATCTRNVRIVPDHPTLISVPSQSAHEVFDVLVIPGGGPGAKTFSTYDPVLELIHEFRKAGKYVAAICAGTTALVAAEEKFHGAGHGKKATVTSHPSVESQIKEKGWGYSNDRVVVDGKVITSRGPGTALLFALTIVGLISGNEKRDEVARPMIVAETL</sequence>
<dbReference type="InterPro" id="IPR002818">
    <property type="entry name" value="DJ-1/PfpI"/>
</dbReference>
<dbReference type="OrthoDB" id="543156at2759"/>
<protein>
    <recommendedName>
        <fullName evidence="1">D-lactate dehydratase</fullName>
        <ecNumber evidence="1">4.2.1.130</ecNumber>
    </recommendedName>
</protein>
<evidence type="ECO:0000256" key="2">
    <source>
        <dbReference type="ARBA" id="ARBA00048082"/>
    </source>
</evidence>
<dbReference type="PANTHER" id="PTHR48094:SF12">
    <property type="entry name" value="PARKINSON DISEASE PROTEIN 7 HOMOLOG"/>
    <property type="match status" value="1"/>
</dbReference>
<dbReference type="Gene3D" id="3.40.50.880">
    <property type="match status" value="1"/>
</dbReference>
<dbReference type="SUPFAM" id="SSF52317">
    <property type="entry name" value="Class I glutamine amidotransferase-like"/>
    <property type="match status" value="1"/>
</dbReference>
<dbReference type="EMBL" id="ML994618">
    <property type="protein sequence ID" value="KAF2190457.1"/>
    <property type="molecule type" value="Genomic_DNA"/>
</dbReference>
<dbReference type="GO" id="GO:0005739">
    <property type="term" value="C:mitochondrion"/>
    <property type="evidence" value="ECO:0007669"/>
    <property type="project" value="TreeGrafter"/>
</dbReference>
<accession>A0A6A6EEJ3</accession>
<dbReference type="GO" id="GO:0006979">
    <property type="term" value="P:response to oxidative stress"/>
    <property type="evidence" value="ECO:0007669"/>
    <property type="project" value="TreeGrafter"/>
</dbReference>
<dbReference type="NCBIfam" id="TIGR01383">
    <property type="entry name" value="not_thiJ"/>
    <property type="match status" value="1"/>
</dbReference>
<dbReference type="AlphaFoldDB" id="A0A6A6EEJ3"/>
<name>A0A6A6EEJ3_9PEZI</name>
<feature type="domain" description="DJ-1/PfpI" evidence="3">
    <location>
        <begin position="3"/>
        <end position="179"/>
    </location>
</feature>
<dbReference type="GO" id="GO:0005634">
    <property type="term" value="C:nucleus"/>
    <property type="evidence" value="ECO:0007669"/>
    <property type="project" value="TreeGrafter"/>
</dbReference>
<comment type="catalytic activity">
    <reaction evidence="2">
        <text>methylglyoxal + H2O = (R)-lactate + H(+)</text>
        <dbReference type="Rhea" id="RHEA:27754"/>
        <dbReference type="ChEBI" id="CHEBI:15377"/>
        <dbReference type="ChEBI" id="CHEBI:15378"/>
        <dbReference type="ChEBI" id="CHEBI:16004"/>
        <dbReference type="ChEBI" id="CHEBI:17158"/>
        <dbReference type="EC" id="4.2.1.130"/>
    </reaction>
</comment>
<dbReference type="EC" id="4.2.1.130" evidence="1"/>
<proteinExistence type="predicted"/>
<dbReference type="InterPro" id="IPR050325">
    <property type="entry name" value="Prot/Nucl_acid_deglycase"/>
</dbReference>
<evidence type="ECO:0000313" key="4">
    <source>
        <dbReference type="EMBL" id="KAF2190457.1"/>
    </source>
</evidence>
<evidence type="ECO:0000259" key="3">
    <source>
        <dbReference type="Pfam" id="PF01965"/>
    </source>
</evidence>
<dbReference type="PANTHER" id="PTHR48094">
    <property type="entry name" value="PROTEIN/NUCLEIC ACID DEGLYCASE DJ-1-RELATED"/>
    <property type="match status" value="1"/>
</dbReference>
<dbReference type="CDD" id="cd03135">
    <property type="entry name" value="GATase1_DJ-1"/>
    <property type="match status" value="1"/>
</dbReference>
<organism evidence="4 5">
    <name type="scientific">Zopfia rhizophila CBS 207.26</name>
    <dbReference type="NCBI Taxonomy" id="1314779"/>
    <lineage>
        <taxon>Eukaryota</taxon>
        <taxon>Fungi</taxon>
        <taxon>Dikarya</taxon>
        <taxon>Ascomycota</taxon>
        <taxon>Pezizomycotina</taxon>
        <taxon>Dothideomycetes</taxon>
        <taxon>Dothideomycetes incertae sedis</taxon>
        <taxon>Zopfiaceae</taxon>
        <taxon>Zopfia</taxon>
    </lineage>
</organism>
<evidence type="ECO:0000313" key="5">
    <source>
        <dbReference type="Proteomes" id="UP000800200"/>
    </source>
</evidence>
<keyword evidence="5" id="KW-1185">Reference proteome</keyword>
<dbReference type="Pfam" id="PF01965">
    <property type="entry name" value="DJ-1_PfpI"/>
    <property type="match status" value="1"/>
</dbReference>
<dbReference type="GO" id="GO:1903189">
    <property type="term" value="P:glyoxal metabolic process"/>
    <property type="evidence" value="ECO:0007669"/>
    <property type="project" value="TreeGrafter"/>
</dbReference>
<dbReference type="GO" id="GO:0019172">
    <property type="term" value="F:glyoxalase III activity"/>
    <property type="evidence" value="ECO:0007669"/>
    <property type="project" value="UniProtKB-EC"/>
</dbReference>
<evidence type="ECO:0000256" key="1">
    <source>
        <dbReference type="ARBA" id="ARBA00013134"/>
    </source>
</evidence>
<reference evidence="4" key="1">
    <citation type="journal article" date="2020" name="Stud. Mycol.">
        <title>101 Dothideomycetes genomes: a test case for predicting lifestyles and emergence of pathogens.</title>
        <authorList>
            <person name="Haridas S."/>
            <person name="Albert R."/>
            <person name="Binder M."/>
            <person name="Bloem J."/>
            <person name="Labutti K."/>
            <person name="Salamov A."/>
            <person name="Andreopoulos B."/>
            <person name="Baker S."/>
            <person name="Barry K."/>
            <person name="Bills G."/>
            <person name="Bluhm B."/>
            <person name="Cannon C."/>
            <person name="Castanera R."/>
            <person name="Culley D."/>
            <person name="Daum C."/>
            <person name="Ezra D."/>
            <person name="Gonzalez J."/>
            <person name="Henrissat B."/>
            <person name="Kuo A."/>
            <person name="Liang C."/>
            <person name="Lipzen A."/>
            <person name="Lutzoni F."/>
            <person name="Magnuson J."/>
            <person name="Mondo S."/>
            <person name="Nolan M."/>
            <person name="Ohm R."/>
            <person name="Pangilinan J."/>
            <person name="Park H.-J."/>
            <person name="Ramirez L."/>
            <person name="Alfaro M."/>
            <person name="Sun H."/>
            <person name="Tritt A."/>
            <person name="Yoshinaga Y."/>
            <person name="Zwiers L.-H."/>
            <person name="Turgeon B."/>
            <person name="Goodwin S."/>
            <person name="Spatafora J."/>
            <person name="Crous P."/>
            <person name="Grigoriev I."/>
        </authorList>
    </citation>
    <scope>NUCLEOTIDE SEQUENCE</scope>
    <source>
        <strain evidence="4">CBS 207.26</strain>
    </source>
</reference>
<dbReference type="InterPro" id="IPR029062">
    <property type="entry name" value="Class_I_gatase-like"/>
</dbReference>
<dbReference type="InterPro" id="IPR006287">
    <property type="entry name" value="DJ-1"/>
</dbReference>
<gene>
    <name evidence="4" type="ORF">K469DRAFT_623557</name>
</gene>
<dbReference type="Proteomes" id="UP000800200">
    <property type="component" value="Unassembled WGS sequence"/>
</dbReference>